<accession>I7CDF2</accession>
<organism evidence="3 4">
    <name type="scientific">Pseudomonas phage PA7</name>
    <dbReference type="NCBI Taxonomy" id="347330"/>
    <lineage>
        <taxon>Viruses</taxon>
        <taxon>Duplodnaviria</taxon>
        <taxon>Heunggongvirae</taxon>
        <taxon>Uroviricota</taxon>
        <taxon>Caudoviricetes</taxon>
        <taxon>Chimalliviridae</taxon>
        <taxon>Phikzvirus</taxon>
        <taxon>Phikzvirus PA7</taxon>
    </lineage>
</organism>
<dbReference type="EMBL" id="JX233784">
    <property type="protein sequence ID" value="AFO70994.1"/>
    <property type="molecule type" value="Genomic_DNA"/>
</dbReference>
<feature type="region of interest" description="Disordered" evidence="1">
    <location>
        <begin position="699"/>
        <end position="730"/>
    </location>
</feature>
<protein>
    <submittedName>
        <fullName evidence="3">Tail fiber protein</fullName>
    </submittedName>
</protein>
<dbReference type="SUPFAM" id="SSF53955">
    <property type="entry name" value="Lysozyme-like"/>
    <property type="match status" value="1"/>
</dbReference>
<dbReference type="InterPro" id="IPR008258">
    <property type="entry name" value="Transglycosylase_SLT_dom_1"/>
</dbReference>
<reference evidence="3 4" key="1">
    <citation type="submission" date="2012-06" db="EMBL/GenBank/DDBJ databases">
        <authorList>
            <person name="Kim M.S."/>
            <person name="Cha K.E."/>
            <person name="Kim Y.D."/>
            <person name="Myung H."/>
        </authorList>
    </citation>
    <scope>NUCLEOTIDE SEQUENCE [LARGE SCALE GENOMIC DNA]</scope>
</reference>
<dbReference type="Gene3D" id="1.10.530.10">
    <property type="match status" value="1"/>
</dbReference>
<dbReference type="Pfam" id="PF01464">
    <property type="entry name" value="SLT"/>
    <property type="match status" value="1"/>
</dbReference>
<keyword evidence="4" id="KW-1185">Reference proteome</keyword>
<evidence type="ECO:0000256" key="1">
    <source>
        <dbReference type="SAM" id="MobiDB-lite"/>
    </source>
</evidence>
<proteinExistence type="predicted"/>
<evidence type="ECO:0000259" key="2">
    <source>
        <dbReference type="Pfam" id="PF01464"/>
    </source>
</evidence>
<feature type="compositionally biased region" description="Polar residues" evidence="1">
    <location>
        <begin position="1231"/>
        <end position="1245"/>
    </location>
</feature>
<feature type="domain" description="Transglycosylase SLT" evidence="2">
    <location>
        <begin position="1889"/>
        <end position="1982"/>
    </location>
</feature>
<dbReference type="RefSeq" id="YP_009617475.1">
    <property type="nucleotide sequence ID" value="NC_042060.1"/>
</dbReference>
<name>I7CDF2_9CAUD</name>
<evidence type="ECO:0000313" key="3">
    <source>
        <dbReference type="EMBL" id="AFO70994.1"/>
    </source>
</evidence>
<dbReference type="KEGG" id="vg:40094014"/>
<sequence length="2241" mass="246188">MEFNMAKKVTLPKGQTGATGTTLGQAGNILDLSDIDDIFGDTPKAKKGSPVTEFFNGIKQGLFDSVKPQQALKAFMRSAAPDGFSRMFGVYEDTMSTIRDVKDSVERTSASDLLFLTREAQDLAVKLKDKVPASVFDRLNNRLESQIENYKYAEDSNRNYKEIRRRMEAERDEDELKSAIDQVTLVQRDLAIKAEQGEVKRFAIGQAERGIRDKVSADRFDWMAKAMGQTVDNLSKLASYNEQVNYSIQKKGLEIQFRSMLHLRKIAQQTEATMELLNNGFAALVRNTGIPDHKKSSMKDLVGFNAAQRVSNSFVDNAIQTLPNFLGNFGSAVTNNATRFANENIRNFADAARAGNMFGADAWENRYNIAGQFAGSYLGDWTRNSVIPVLGRMVRPGVERFSNNYLGGRHNQASYLLDNFPAWTQEYMNNYQNTYGARGILRDIMAPFIPQFTLQDRLKTGSYQTIGQDSGFNQLTQRTIVEAIPGYLSRLLQETRMIRTGRDDITREVFDLSTGSFMSVEDSAANTERRLVSRSTVRGVSGALTDVLEAFDPNKELSIDARKALTERLIRDANMNKRFDPEAYARAGGYDRSKVSGEAIKELTEYIKRQYNIGADGRMASTNENFARRQEISTLFLDVRNFSRDPIKEIERLTNAGKTDQLREMGIIITEQGIDRINYPRIWELMSSEVKYEGWGNDNPFDRYSDTPPSDNGGPEQLSPLGDQNNPHFIGPMYQSQTERKMRQAQEQVIRASKLAQEQANKGYDYAQQKVSLATDYVRDNVPNQFSELRRNVNIPASMNFGDLRDQLYGQAGDMYSRAVNYSNQLNGYSDIINQSIADLYTKANTFTPVIKGMDFLNGNLIDINTGKIVEKISDITGEIKNQAGITVVTAQEVATGLYNQRGDLLTKATDIASQLRDKAAQIAGDARERLTQGLDNVSDMAKDWYIPGREEAVILGRDLLAGEYIDTATNQIITNLKDAKGTIINRAGDVVVTAQELAKGLIRSDGFNLRRNIADTSNWIQRNVLGGGSTTQKIFNAMGTVANKAKDFTIGLGKDILSNRDAYLPGMLKPVLQKVKLKAGEYYTTAGNLLKSFDEINGPVLDRDGNIVVDEEQISELINSDGSKHTAAKSKGLFRTGLGNLARGYANMSMRYWKWLGKKSVDTAKGMAGLGYKLLGSPFKKRFSAFTGKVETQIDKKALDTTTDQLLAGIWEELRNQKPDANKPRRGSWQDLTSRVSDTLNGKNNGDEETTESKGLFGKLGDTLKNIFGKKKGDEEDEGLLEDLGLGGKKGGKWAAARQILGRGALAIGGGALSTAAAYASFGGTGASTNDKLAGAAIVTSNPIMWALKDFLIKPVLGWRGSQKFKDDLISYRMMQYGATTTDQMNKVTELEQLVSSVATRGGDASFDVRALNARDIIKIFGYGADDGPAIMRLANWIDFRFKPIFEAWLKGLSKINRSDVDISEVDSKVPNELKGQLIRSVSFPYEGNTPYLVLNNPFGEEDLSIDVASIQMKEKELLDKYSSTEKTPAAPKATSSSFKESATDVINDTITTIKSKSTDITNWFRNSTIGKAVKAVSPVESIRKMVTTVVDTIIPKANASDSLTSLQALRVHAYGMQGLDLAAVNGLLSIESLVNDKMRVANGKATYTGDIEELIKWTGQAFGMVTTSDGPDRVKVVDWLYRRFLPVFKAFIVTARSVSTSITLSQIETLTATQRLQIANAIMGATDDEGVSIWKAPSIFNIVGDMDSVEDLAKISLDEIKKEAETEVAEAPGKSKSAQIAGKNDAASGRSFASRIIDNVKSTFNSATTKVTNWMENTSARVSQVIGRAQEGITDTYYTAKYKLGAGGELTPTGQTYGQLATGNGGVWENIPMPQSNKSRDAAQATFKAVSEMTGVPVELLNIFCGIESSFNYNAKAPTSSAAGWFQFIKSTWKGMLAKYGAKFGIPADDENGSLRFDPRINALMGAMFLRDNYEYLENALGRAPTDVDLYLAHFMGPAGARKFLTRDQNSIGAEIFPDQARANRSIFFKTDGSARTLGEIYQVMENKVAKFRTGGGKNANSQSLGKPKSTEELMNDAAAAKQKDMATDKELIGGAADTSMTDSSNNKIGLGKIMSGMASPLRTNAPSMMLPGAPSSAADVSSGQQPVVDTGAATQATVRASQIEEQRKVVTSQDKAMLDIASEQLSVLKQFHADMLNYIKNKAANPSAQTGQEQANTIAPSQRPGRVVDNRPLPIRLR</sequence>
<feature type="region of interest" description="Disordered" evidence="1">
    <location>
        <begin position="1218"/>
        <end position="1255"/>
    </location>
</feature>
<feature type="compositionally biased region" description="Polar residues" evidence="1">
    <location>
        <begin position="2209"/>
        <end position="2223"/>
    </location>
</feature>
<evidence type="ECO:0000313" key="4">
    <source>
        <dbReference type="Proteomes" id="UP000232534"/>
    </source>
</evidence>
<feature type="region of interest" description="Disordered" evidence="1">
    <location>
        <begin position="2209"/>
        <end position="2241"/>
    </location>
</feature>
<dbReference type="InterPro" id="IPR023346">
    <property type="entry name" value="Lysozyme-like_dom_sf"/>
</dbReference>
<dbReference type="Proteomes" id="UP000232534">
    <property type="component" value="Segment"/>
</dbReference>
<dbReference type="GeneID" id="40094014"/>